<dbReference type="NCBIfam" id="TIGR01683">
    <property type="entry name" value="thiS"/>
    <property type="match status" value="1"/>
</dbReference>
<dbReference type="PANTHER" id="PTHR34472">
    <property type="entry name" value="SULFUR CARRIER PROTEIN THIS"/>
    <property type="match status" value="1"/>
</dbReference>
<protein>
    <submittedName>
        <fullName evidence="1">Sulfur carrier protein ThiS</fullName>
    </submittedName>
</protein>
<organism evidence="1 2">
    <name type="scientific">Thermalbibacter longus</name>
    <dbReference type="NCBI Taxonomy" id="2951981"/>
    <lineage>
        <taxon>Bacteria</taxon>
        <taxon>Pseudomonadati</taxon>
        <taxon>Thermomicrobiota</taxon>
        <taxon>Thermomicrobia</taxon>
        <taxon>Thermomicrobiales</taxon>
        <taxon>Thermomicrobiaceae</taxon>
        <taxon>Thermalbibacter</taxon>
    </lineage>
</organism>
<sequence length="68" mass="7558">MAIEIVLNGKQVEVDGVRTVGDLLRLRNLNPRLVAVEHNGEIVPRDQYDQRELAPGDRLEIVHFVGGG</sequence>
<comment type="caution">
    <text evidence="1">The sequence shown here is derived from an EMBL/GenBank/DDBJ whole genome shotgun (WGS) entry which is preliminary data.</text>
</comment>
<dbReference type="InterPro" id="IPR003749">
    <property type="entry name" value="ThiS/MoaD-like"/>
</dbReference>
<proteinExistence type="predicted"/>
<reference evidence="1" key="1">
    <citation type="submission" date="2022-06" db="EMBL/GenBank/DDBJ databases">
        <title>CFH 74404 Thermomicrobiaceae sp.</title>
        <authorList>
            <person name="Ming H."/>
            <person name="Li W.-J."/>
            <person name="Zhao Z."/>
        </authorList>
    </citation>
    <scope>NUCLEOTIDE SEQUENCE</scope>
    <source>
        <strain evidence="1">CFH 74404</strain>
    </source>
</reference>
<dbReference type="Pfam" id="PF02597">
    <property type="entry name" value="ThiS"/>
    <property type="match status" value="1"/>
</dbReference>
<dbReference type="CDD" id="cd00565">
    <property type="entry name" value="Ubl_ThiS"/>
    <property type="match status" value="1"/>
</dbReference>
<keyword evidence="2" id="KW-1185">Reference proteome</keyword>
<name>A0AA41WAX5_9BACT</name>
<dbReference type="PANTHER" id="PTHR34472:SF1">
    <property type="entry name" value="SULFUR CARRIER PROTEIN THIS"/>
    <property type="match status" value="1"/>
</dbReference>
<evidence type="ECO:0000313" key="1">
    <source>
        <dbReference type="EMBL" id="MCM8749539.1"/>
    </source>
</evidence>
<dbReference type="AlphaFoldDB" id="A0AA41WAX5"/>
<dbReference type="InterPro" id="IPR010035">
    <property type="entry name" value="Thi_S"/>
</dbReference>
<dbReference type="SUPFAM" id="SSF54285">
    <property type="entry name" value="MoaD/ThiS"/>
    <property type="match status" value="1"/>
</dbReference>
<dbReference type="Proteomes" id="UP001165306">
    <property type="component" value="Unassembled WGS sequence"/>
</dbReference>
<gene>
    <name evidence="1" type="primary">thiS</name>
    <name evidence="1" type="ORF">NET02_10300</name>
</gene>
<accession>A0AA41WAX5</accession>
<evidence type="ECO:0000313" key="2">
    <source>
        <dbReference type="Proteomes" id="UP001165306"/>
    </source>
</evidence>
<dbReference type="InterPro" id="IPR012675">
    <property type="entry name" value="Beta-grasp_dom_sf"/>
</dbReference>
<dbReference type="InterPro" id="IPR016155">
    <property type="entry name" value="Mopterin_synth/thiamin_S_b"/>
</dbReference>
<dbReference type="Gene3D" id="3.10.20.30">
    <property type="match status" value="1"/>
</dbReference>
<dbReference type="EMBL" id="JAMSLR010000006">
    <property type="protein sequence ID" value="MCM8749539.1"/>
    <property type="molecule type" value="Genomic_DNA"/>
</dbReference>